<proteinExistence type="predicted"/>
<dbReference type="InterPro" id="IPR050300">
    <property type="entry name" value="GDXG_lipolytic_enzyme"/>
</dbReference>
<dbReference type="GO" id="GO:0016787">
    <property type="term" value="F:hydrolase activity"/>
    <property type="evidence" value="ECO:0007669"/>
    <property type="project" value="UniProtKB-KW"/>
</dbReference>
<dbReference type="EMBL" id="QNRK01000040">
    <property type="protein sequence ID" value="RBP04172.1"/>
    <property type="molecule type" value="Genomic_DNA"/>
</dbReference>
<evidence type="ECO:0000313" key="4">
    <source>
        <dbReference type="Proteomes" id="UP000253529"/>
    </source>
</evidence>
<dbReference type="InterPro" id="IPR000073">
    <property type="entry name" value="AB_hydrolase_1"/>
</dbReference>
<reference evidence="3 4" key="1">
    <citation type="submission" date="2018-06" db="EMBL/GenBank/DDBJ databases">
        <title>Genomic Encyclopedia of Type Strains, Phase IV (KMG-IV): sequencing the most valuable type-strain genomes for metagenomic binning, comparative biology and taxonomic classification.</title>
        <authorList>
            <person name="Goeker M."/>
        </authorList>
    </citation>
    <scope>NUCLEOTIDE SEQUENCE [LARGE SCALE GENOMIC DNA]</scope>
    <source>
        <strain evidence="3 4">DSM 24875</strain>
    </source>
</reference>
<dbReference type="InterPro" id="IPR029058">
    <property type="entry name" value="AB_hydrolase_fold"/>
</dbReference>
<feature type="domain" description="AB hydrolase-1" evidence="2">
    <location>
        <begin position="69"/>
        <end position="228"/>
    </location>
</feature>
<dbReference type="Pfam" id="PF12697">
    <property type="entry name" value="Abhydrolase_6"/>
    <property type="match status" value="1"/>
</dbReference>
<name>A0A366EP29_9HYPH</name>
<protein>
    <submittedName>
        <fullName evidence="3">Acetyl esterase/lipase</fullName>
    </submittedName>
</protein>
<dbReference type="SUPFAM" id="SSF53474">
    <property type="entry name" value="alpha/beta-Hydrolases"/>
    <property type="match status" value="1"/>
</dbReference>
<keyword evidence="1" id="KW-0378">Hydrolase</keyword>
<comment type="caution">
    <text evidence="3">The sequence shown here is derived from an EMBL/GenBank/DDBJ whole genome shotgun (WGS) entry which is preliminary data.</text>
</comment>
<dbReference type="PANTHER" id="PTHR48081">
    <property type="entry name" value="AB HYDROLASE SUPERFAMILY PROTEIN C4A8.06C"/>
    <property type="match status" value="1"/>
</dbReference>
<evidence type="ECO:0000259" key="2">
    <source>
        <dbReference type="Pfam" id="PF12697"/>
    </source>
</evidence>
<organism evidence="3 4">
    <name type="scientific">Roseiarcus fermentans</name>
    <dbReference type="NCBI Taxonomy" id="1473586"/>
    <lineage>
        <taxon>Bacteria</taxon>
        <taxon>Pseudomonadati</taxon>
        <taxon>Pseudomonadota</taxon>
        <taxon>Alphaproteobacteria</taxon>
        <taxon>Hyphomicrobiales</taxon>
        <taxon>Roseiarcaceae</taxon>
        <taxon>Roseiarcus</taxon>
    </lineage>
</organism>
<dbReference type="Gene3D" id="3.40.50.1820">
    <property type="entry name" value="alpha/beta hydrolase"/>
    <property type="match status" value="1"/>
</dbReference>
<evidence type="ECO:0000313" key="3">
    <source>
        <dbReference type="EMBL" id="RBP04172.1"/>
    </source>
</evidence>
<gene>
    <name evidence="3" type="ORF">DFR50_14045</name>
</gene>
<evidence type="ECO:0000256" key="1">
    <source>
        <dbReference type="ARBA" id="ARBA00022801"/>
    </source>
</evidence>
<dbReference type="PANTHER" id="PTHR48081:SF33">
    <property type="entry name" value="KYNURENINE FORMAMIDASE"/>
    <property type="match status" value="1"/>
</dbReference>
<sequence length="271" mass="28831">MISDWDDAYANAPHIADADQFPPLWAGRAAEFAAQRRSAGRAEIDLPYGAGPRRRLDLFLPDGAAKGLVVFVHGGYWMRFDKSIWSHLAEGAVRRDWAVAMPSYTLAPAARIRDITLEIAAAIAVAAECVGGPIALAGHSAGGQLVARMACLGGPLPDAARRRCVRVAPISGLFDLRPLMKTRMNGTLGLDEAEAVAESPALARPATDLPVVAFVGSDERPEFLRQSELVANVWTGLGAEAQCEQVSGRHHYDVIAGLSDPASPMTAFIAP</sequence>
<dbReference type="AlphaFoldDB" id="A0A366EP29"/>
<dbReference type="Proteomes" id="UP000253529">
    <property type="component" value="Unassembled WGS sequence"/>
</dbReference>
<accession>A0A366EP29</accession>
<keyword evidence="4" id="KW-1185">Reference proteome</keyword>